<keyword evidence="7" id="KW-1185">Reference proteome</keyword>
<accession>A0A7X5ZQL2</accession>
<evidence type="ECO:0000256" key="3">
    <source>
        <dbReference type="PROSITE-ProRule" id="PRU00169"/>
    </source>
</evidence>
<evidence type="ECO:0000313" key="6">
    <source>
        <dbReference type="EMBL" id="NIJ11395.1"/>
    </source>
</evidence>
<evidence type="ECO:0000259" key="4">
    <source>
        <dbReference type="PROSITE" id="PS50043"/>
    </source>
</evidence>
<evidence type="ECO:0000259" key="5">
    <source>
        <dbReference type="PROSITE" id="PS50110"/>
    </source>
</evidence>
<dbReference type="InterPro" id="IPR001789">
    <property type="entry name" value="Sig_transdc_resp-reg_receiver"/>
</dbReference>
<dbReference type="Pfam" id="PF00196">
    <property type="entry name" value="GerE"/>
    <property type="match status" value="1"/>
</dbReference>
<name>A0A7X5ZQL2_9PSEU</name>
<feature type="modified residue" description="4-aspartylphosphate" evidence="3">
    <location>
        <position position="78"/>
    </location>
</feature>
<dbReference type="InterPro" id="IPR016032">
    <property type="entry name" value="Sig_transdc_resp-reg_C-effctor"/>
</dbReference>
<keyword evidence="2 6" id="KW-0238">DNA-binding</keyword>
<dbReference type="GO" id="GO:0003677">
    <property type="term" value="F:DNA binding"/>
    <property type="evidence" value="ECO:0007669"/>
    <property type="project" value="UniProtKB-KW"/>
</dbReference>
<dbReference type="InterPro" id="IPR011006">
    <property type="entry name" value="CheY-like_superfamily"/>
</dbReference>
<gene>
    <name evidence="6" type="ORF">FHU38_001739</name>
</gene>
<dbReference type="SUPFAM" id="SSF52172">
    <property type="entry name" value="CheY-like"/>
    <property type="match status" value="1"/>
</dbReference>
<organism evidence="6 7">
    <name type="scientific">Saccharomonospora amisosensis</name>
    <dbReference type="NCBI Taxonomy" id="1128677"/>
    <lineage>
        <taxon>Bacteria</taxon>
        <taxon>Bacillati</taxon>
        <taxon>Actinomycetota</taxon>
        <taxon>Actinomycetes</taxon>
        <taxon>Pseudonocardiales</taxon>
        <taxon>Pseudonocardiaceae</taxon>
        <taxon>Saccharomonospora</taxon>
    </lineage>
</organism>
<dbReference type="InterPro" id="IPR039420">
    <property type="entry name" value="WalR-like"/>
</dbReference>
<dbReference type="CDD" id="cd17535">
    <property type="entry name" value="REC_NarL-like"/>
    <property type="match status" value="1"/>
</dbReference>
<keyword evidence="1 3" id="KW-0597">Phosphoprotein</keyword>
<evidence type="ECO:0000256" key="2">
    <source>
        <dbReference type="ARBA" id="ARBA00023125"/>
    </source>
</evidence>
<dbReference type="EMBL" id="JAAOYM010000001">
    <property type="protein sequence ID" value="NIJ11395.1"/>
    <property type="molecule type" value="Genomic_DNA"/>
</dbReference>
<evidence type="ECO:0000256" key="1">
    <source>
        <dbReference type="ARBA" id="ARBA00022553"/>
    </source>
</evidence>
<dbReference type="InterPro" id="IPR058245">
    <property type="entry name" value="NreC/VraR/RcsB-like_REC"/>
</dbReference>
<evidence type="ECO:0000313" key="7">
    <source>
        <dbReference type="Proteomes" id="UP000545493"/>
    </source>
</evidence>
<sequence length="238" mass="25039">MSGATHDALLDSGRREGARPIRVLIVDDHAVVRRGLRAYLDVIVDVEVVGEAADGEQALREIDAMAAFGEAPDVVLLDLLMPKLDGIATISRINDRHPGVGVVVLTSFGEIERVRAALASGACGYLLKDAEPGEVVAAIRAAAGGEMFLDPAVARQLTNTLVSPAGEAASLTRRELEVLALVAKGQSNQEIADELYISERTARTHVSNVLRKLGLTSRTQAAVVAVQRGLVPPPQSGG</sequence>
<dbReference type="PROSITE" id="PS50043">
    <property type="entry name" value="HTH_LUXR_2"/>
    <property type="match status" value="1"/>
</dbReference>
<dbReference type="GO" id="GO:0000160">
    <property type="term" value="P:phosphorelay signal transduction system"/>
    <property type="evidence" value="ECO:0007669"/>
    <property type="project" value="InterPro"/>
</dbReference>
<dbReference type="SUPFAM" id="SSF46894">
    <property type="entry name" value="C-terminal effector domain of the bipartite response regulators"/>
    <property type="match status" value="1"/>
</dbReference>
<feature type="domain" description="Response regulatory" evidence="5">
    <location>
        <begin position="22"/>
        <end position="143"/>
    </location>
</feature>
<comment type="caution">
    <text evidence="6">The sequence shown here is derived from an EMBL/GenBank/DDBJ whole genome shotgun (WGS) entry which is preliminary data.</text>
</comment>
<dbReference type="RefSeq" id="WP_167168673.1">
    <property type="nucleotide sequence ID" value="NZ_JAAOYM010000001.1"/>
</dbReference>
<dbReference type="PANTHER" id="PTHR43214">
    <property type="entry name" value="TWO-COMPONENT RESPONSE REGULATOR"/>
    <property type="match status" value="1"/>
</dbReference>
<feature type="domain" description="HTH luxR-type" evidence="4">
    <location>
        <begin position="164"/>
        <end position="229"/>
    </location>
</feature>
<protein>
    <submittedName>
        <fullName evidence="6">DNA-binding NarL/FixJ family response regulator</fullName>
    </submittedName>
</protein>
<dbReference type="Proteomes" id="UP000545493">
    <property type="component" value="Unassembled WGS sequence"/>
</dbReference>
<dbReference type="PANTHER" id="PTHR43214:SF43">
    <property type="entry name" value="TWO-COMPONENT RESPONSE REGULATOR"/>
    <property type="match status" value="1"/>
</dbReference>
<dbReference type="SMART" id="SM00421">
    <property type="entry name" value="HTH_LUXR"/>
    <property type="match status" value="1"/>
</dbReference>
<dbReference type="InterPro" id="IPR000792">
    <property type="entry name" value="Tscrpt_reg_LuxR_C"/>
</dbReference>
<proteinExistence type="predicted"/>
<dbReference type="Gene3D" id="3.40.50.2300">
    <property type="match status" value="1"/>
</dbReference>
<dbReference type="Pfam" id="PF00072">
    <property type="entry name" value="Response_reg"/>
    <property type="match status" value="1"/>
</dbReference>
<dbReference type="GO" id="GO:0006355">
    <property type="term" value="P:regulation of DNA-templated transcription"/>
    <property type="evidence" value="ECO:0007669"/>
    <property type="project" value="InterPro"/>
</dbReference>
<dbReference type="CDD" id="cd06170">
    <property type="entry name" value="LuxR_C_like"/>
    <property type="match status" value="1"/>
</dbReference>
<dbReference type="AlphaFoldDB" id="A0A7X5ZQL2"/>
<dbReference type="SMART" id="SM00448">
    <property type="entry name" value="REC"/>
    <property type="match status" value="1"/>
</dbReference>
<reference evidence="6 7" key="1">
    <citation type="submission" date="2020-03" db="EMBL/GenBank/DDBJ databases">
        <title>Sequencing the genomes of 1000 actinobacteria strains.</title>
        <authorList>
            <person name="Klenk H.-P."/>
        </authorList>
    </citation>
    <scope>NUCLEOTIDE SEQUENCE [LARGE SCALE GENOMIC DNA]</scope>
    <source>
        <strain evidence="6 7">DSM 45685</strain>
    </source>
</reference>
<dbReference type="PRINTS" id="PR00038">
    <property type="entry name" value="HTHLUXR"/>
</dbReference>
<dbReference type="PROSITE" id="PS50110">
    <property type="entry name" value="RESPONSE_REGULATORY"/>
    <property type="match status" value="1"/>
</dbReference>